<feature type="compositionally biased region" description="Basic and acidic residues" evidence="1">
    <location>
        <begin position="175"/>
        <end position="193"/>
    </location>
</feature>
<dbReference type="OrthoDB" id="2680577at2"/>
<sequence length="234" mass="25930">MMAMLILWLKKIILLVLLATFLDLLLPSNTYSKYVKLVMGLLILLALVSPLLDLFRKDIPFAQLSFAIEKEIGRSQHPDFTSVDALAKKLAAQNDQETNRYVEEQISGLVKKQVETEHGVNVQEVHVQISSEGQKTEQPIESISVVLAPKKEQKKDGKQSGQGVSVEPIKPVKVEISLDSRNESSRLPHEKEQSVAVVAEQKRTEKKIEAGISAAWNVPGDAVRITWANAGEEG</sequence>
<evidence type="ECO:0000313" key="3">
    <source>
        <dbReference type="EMBL" id="NMF01184.1"/>
    </source>
</evidence>
<comment type="caution">
    <text evidence="3">The sequence shown here is derived from an EMBL/GenBank/DDBJ whole genome shotgun (WGS) entry which is preliminary data.</text>
</comment>
<dbReference type="Proteomes" id="UP000561326">
    <property type="component" value="Unassembled WGS sequence"/>
</dbReference>
<keyword evidence="2" id="KW-0812">Transmembrane</keyword>
<proteinExistence type="predicted"/>
<dbReference type="Pfam" id="PF09581">
    <property type="entry name" value="Spore_III_AF"/>
    <property type="match status" value="1"/>
</dbReference>
<dbReference type="InterPro" id="IPR014245">
    <property type="entry name" value="Spore_III_AF"/>
</dbReference>
<gene>
    <name evidence="3" type="primary">spoIIIAF</name>
    <name evidence="3" type="ORF">HF838_23590</name>
</gene>
<dbReference type="GeneID" id="92840301"/>
<accession>A0A848CZM0</accession>
<organism evidence="3 4">
    <name type="scientific">Aneurinibacillus aneurinilyticus</name>
    <name type="common">Bacillus aneurinolyticus</name>
    <dbReference type="NCBI Taxonomy" id="1391"/>
    <lineage>
        <taxon>Bacteria</taxon>
        <taxon>Bacillati</taxon>
        <taxon>Bacillota</taxon>
        <taxon>Bacilli</taxon>
        <taxon>Bacillales</taxon>
        <taxon>Paenibacillaceae</taxon>
        <taxon>Aneurinibacillus group</taxon>
        <taxon>Aneurinibacillus</taxon>
    </lineage>
</organism>
<dbReference type="RefSeq" id="WP_021622942.1">
    <property type="nucleotide sequence ID" value="NZ_CABKST010000196.1"/>
</dbReference>
<dbReference type="AlphaFoldDB" id="A0A848CZM0"/>
<name>A0A848CZM0_ANEAE</name>
<dbReference type="NCBIfam" id="TIGR02896">
    <property type="entry name" value="spore_III_AF"/>
    <property type="match status" value="1"/>
</dbReference>
<evidence type="ECO:0000313" key="4">
    <source>
        <dbReference type="Proteomes" id="UP000561326"/>
    </source>
</evidence>
<protein>
    <submittedName>
        <fullName evidence="3">Stage III sporulation protein AF</fullName>
    </submittedName>
</protein>
<keyword evidence="2" id="KW-0472">Membrane</keyword>
<evidence type="ECO:0000256" key="1">
    <source>
        <dbReference type="SAM" id="MobiDB-lite"/>
    </source>
</evidence>
<dbReference type="EMBL" id="JABAGO010000070">
    <property type="protein sequence ID" value="NMF01184.1"/>
    <property type="molecule type" value="Genomic_DNA"/>
</dbReference>
<evidence type="ECO:0000256" key="2">
    <source>
        <dbReference type="SAM" id="Phobius"/>
    </source>
</evidence>
<feature type="transmembrane region" description="Helical" evidence="2">
    <location>
        <begin position="37"/>
        <end position="55"/>
    </location>
</feature>
<keyword evidence="2" id="KW-1133">Transmembrane helix</keyword>
<reference evidence="3 4" key="1">
    <citation type="submission" date="2020-04" db="EMBL/GenBank/DDBJ databases">
        <authorList>
            <person name="Hitch T.C.A."/>
            <person name="Wylensek D."/>
            <person name="Clavel T."/>
        </authorList>
    </citation>
    <scope>NUCLEOTIDE SEQUENCE [LARGE SCALE GENOMIC DNA]</scope>
    <source>
        <strain evidence="3 4">WB01_D5_05</strain>
    </source>
</reference>
<feature type="region of interest" description="Disordered" evidence="1">
    <location>
        <begin position="175"/>
        <end position="196"/>
    </location>
</feature>